<comment type="caution">
    <text evidence="1">The sequence shown here is derived from an EMBL/GenBank/DDBJ whole genome shotgun (WGS) entry which is preliminary data.</text>
</comment>
<keyword evidence="2" id="KW-1185">Reference proteome</keyword>
<accession>A0AAV7PS69</accession>
<dbReference type="EMBL" id="JANPWB010000011">
    <property type="protein sequence ID" value="KAJ1130286.1"/>
    <property type="molecule type" value="Genomic_DNA"/>
</dbReference>
<sequence>MPGSSDSEDDMDDDNKEGTVHVLHAMQPEEGHSISLLIDTGAFINIMVQPMFQNLPYHLALRPTAPQGYAFGSSAHLPLASVFMATITYEDQAT</sequence>
<gene>
    <name evidence="1" type="ORF">NDU88_008640</name>
</gene>
<evidence type="ECO:0000313" key="1">
    <source>
        <dbReference type="EMBL" id="KAJ1130286.1"/>
    </source>
</evidence>
<protein>
    <submittedName>
        <fullName evidence="1">Uncharacterized protein</fullName>
    </submittedName>
</protein>
<proteinExistence type="predicted"/>
<dbReference type="AlphaFoldDB" id="A0AAV7PS69"/>
<evidence type="ECO:0000313" key="2">
    <source>
        <dbReference type="Proteomes" id="UP001066276"/>
    </source>
</evidence>
<name>A0AAV7PS69_PLEWA</name>
<dbReference type="Proteomes" id="UP001066276">
    <property type="component" value="Chromosome 7"/>
</dbReference>
<organism evidence="1 2">
    <name type="scientific">Pleurodeles waltl</name>
    <name type="common">Iberian ribbed newt</name>
    <dbReference type="NCBI Taxonomy" id="8319"/>
    <lineage>
        <taxon>Eukaryota</taxon>
        <taxon>Metazoa</taxon>
        <taxon>Chordata</taxon>
        <taxon>Craniata</taxon>
        <taxon>Vertebrata</taxon>
        <taxon>Euteleostomi</taxon>
        <taxon>Amphibia</taxon>
        <taxon>Batrachia</taxon>
        <taxon>Caudata</taxon>
        <taxon>Salamandroidea</taxon>
        <taxon>Salamandridae</taxon>
        <taxon>Pleurodelinae</taxon>
        <taxon>Pleurodeles</taxon>
    </lineage>
</organism>
<reference evidence="1" key="1">
    <citation type="journal article" date="2022" name="bioRxiv">
        <title>Sequencing and chromosome-scale assembly of the giantPleurodeles waltlgenome.</title>
        <authorList>
            <person name="Brown T."/>
            <person name="Elewa A."/>
            <person name="Iarovenko S."/>
            <person name="Subramanian E."/>
            <person name="Araus A.J."/>
            <person name="Petzold A."/>
            <person name="Susuki M."/>
            <person name="Suzuki K.-i.T."/>
            <person name="Hayashi T."/>
            <person name="Toyoda A."/>
            <person name="Oliveira C."/>
            <person name="Osipova E."/>
            <person name="Leigh N.D."/>
            <person name="Simon A."/>
            <person name="Yun M.H."/>
        </authorList>
    </citation>
    <scope>NUCLEOTIDE SEQUENCE</scope>
    <source>
        <strain evidence="1">20211129_DDA</strain>
        <tissue evidence="1">Liver</tissue>
    </source>
</reference>